<protein>
    <submittedName>
        <fullName evidence="5">Sugar ABC transporter substrate-binding protein</fullName>
    </submittedName>
</protein>
<name>A0A919PF61_9CELL</name>
<organism evidence="5 6">
    <name type="scientific">Cellulomonas pakistanensis</name>
    <dbReference type="NCBI Taxonomy" id="992287"/>
    <lineage>
        <taxon>Bacteria</taxon>
        <taxon>Bacillati</taxon>
        <taxon>Actinomycetota</taxon>
        <taxon>Actinomycetes</taxon>
        <taxon>Micrococcales</taxon>
        <taxon>Cellulomonadaceae</taxon>
        <taxon>Cellulomonas</taxon>
    </lineage>
</organism>
<dbReference type="GO" id="GO:1901982">
    <property type="term" value="F:maltose binding"/>
    <property type="evidence" value="ECO:0007669"/>
    <property type="project" value="TreeGrafter"/>
</dbReference>
<feature type="chain" id="PRO_5037010535" evidence="4">
    <location>
        <begin position="24"/>
        <end position="420"/>
    </location>
</feature>
<comment type="caution">
    <text evidence="5">The sequence shown here is derived from an EMBL/GenBank/DDBJ whole genome shotgun (WGS) entry which is preliminary data.</text>
</comment>
<dbReference type="InterPro" id="IPR006059">
    <property type="entry name" value="SBP"/>
</dbReference>
<dbReference type="Gene3D" id="3.40.190.10">
    <property type="entry name" value="Periplasmic binding protein-like II"/>
    <property type="match status" value="1"/>
</dbReference>
<dbReference type="CDD" id="cd14748">
    <property type="entry name" value="PBP2_UgpB"/>
    <property type="match status" value="1"/>
</dbReference>
<dbReference type="PANTHER" id="PTHR30061">
    <property type="entry name" value="MALTOSE-BINDING PERIPLASMIC PROTEIN"/>
    <property type="match status" value="1"/>
</dbReference>
<evidence type="ECO:0000256" key="4">
    <source>
        <dbReference type="SAM" id="SignalP"/>
    </source>
</evidence>
<evidence type="ECO:0000313" key="5">
    <source>
        <dbReference type="EMBL" id="GIG37432.1"/>
    </source>
</evidence>
<keyword evidence="3 4" id="KW-0732">Signal</keyword>
<dbReference type="AlphaFoldDB" id="A0A919PF61"/>
<sequence length="420" mass="44110">MRRSTTTGAALALASLLAVTACGSGGGTSSGGSSDAGGGPEPVVFWGSWSGDQVAQLEEQAAAFNASQDDYEVEYVSQGLVEEKLLTALAGGAVPDVVLWDRYQTSLYAPKGALAPIDDMVAADDVDLDAFYAPALGEMEVDGSLYGLPLLVDNRSLLVNQTALDEAGVAAPTTWDELKAAAVALTERDGGTLQRAGLDLSDPGLFNMFLTQAGGSLLDDDETETAFNSPEGLEVLAFWQELMDEGVYELGFGDGTDPFAESTVAMKLDGPWALATLDQVDGLEYSVVQPPSGPAGPGAYMGGFGLVIPEGAKNPEGAWEFMRWWTTQPENGVAFGEISGWIPANVEAANDPFFTEDPRYAAFIETMDYAQVRPSVEGFSDVEGKALVPALEQFMAGELSAEQALQQAQEQGDALLAAAR</sequence>
<dbReference type="RefSeq" id="WP_203669428.1">
    <property type="nucleotide sequence ID" value="NZ_BONO01000023.1"/>
</dbReference>
<feature type="signal peptide" evidence="4">
    <location>
        <begin position="1"/>
        <end position="23"/>
    </location>
</feature>
<evidence type="ECO:0000256" key="3">
    <source>
        <dbReference type="ARBA" id="ARBA00022729"/>
    </source>
</evidence>
<proteinExistence type="inferred from homology"/>
<dbReference type="SUPFAM" id="SSF53850">
    <property type="entry name" value="Periplasmic binding protein-like II"/>
    <property type="match status" value="1"/>
</dbReference>
<evidence type="ECO:0000256" key="1">
    <source>
        <dbReference type="ARBA" id="ARBA00008520"/>
    </source>
</evidence>
<keyword evidence="6" id="KW-1185">Reference proteome</keyword>
<dbReference type="Proteomes" id="UP000642125">
    <property type="component" value="Unassembled WGS sequence"/>
</dbReference>
<dbReference type="GO" id="GO:0042956">
    <property type="term" value="P:maltodextrin transmembrane transport"/>
    <property type="evidence" value="ECO:0007669"/>
    <property type="project" value="TreeGrafter"/>
</dbReference>
<dbReference type="Pfam" id="PF13416">
    <property type="entry name" value="SBP_bac_8"/>
    <property type="match status" value="1"/>
</dbReference>
<comment type="similarity">
    <text evidence="1">Belongs to the bacterial solute-binding protein 1 family.</text>
</comment>
<dbReference type="PANTHER" id="PTHR30061:SF50">
    <property type="entry name" value="MALTOSE_MALTODEXTRIN-BINDING PERIPLASMIC PROTEIN"/>
    <property type="match status" value="1"/>
</dbReference>
<dbReference type="PROSITE" id="PS51257">
    <property type="entry name" value="PROKAR_LIPOPROTEIN"/>
    <property type="match status" value="1"/>
</dbReference>
<dbReference type="EMBL" id="BONO01000023">
    <property type="protein sequence ID" value="GIG37432.1"/>
    <property type="molecule type" value="Genomic_DNA"/>
</dbReference>
<keyword evidence="2" id="KW-0813">Transport</keyword>
<evidence type="ECO:0000313" key="6">
    <source>
        <dbReference type="Proteomes" id="UP000642125"/>
    </source>
</evidence>
<accession>A0A919PF61</accession>
<evidence type="ECO:0000256" key="2">
    <source>
        <dbReference type="ARBA" id="ARBA00022448"/>
    </source>
</evidence>
<dbReference type="GO" id="GO:0015768">
    <property type="term" value="P:maltose transport"/>
    <property type="evidence" value="ECO:0007669"/>
    <property type="project" value="TreeGrafter"/>
</dbReference>
<reference evidence="5" key="1">
    <citation type="submission" date="2021-01" db="EMBL/GenBank/DDBJ databases">
        <title>Whole genome shotgun sequence of Cellulomonas pakistanensis NBRC 110800.</title>
        <authorList>
            <person name="Komaki H."/>
            <person name="Tamura T."/>
        </authorList>
    </citation>
    <scope>NUCLEOTIDE SEQUENCE</scope>
    <source>
        <strain evidence="5">NBRC 110800</strain>
    </source>
</reference>
<dbReference type="GO" id="GO:0055052">
    <property type="term" value="C:ATP-binding cassette (ABC) transporter complex, substrate-binding subunit-containing"/>
    <property type="evidence" value="ECO:0007669"/>
    <property type="project" value="TreeGrafter"/>
</dbReference>
<gene>
    <name evidence="5" type="ORF">Cpa01nite_28130</name>
</gene>